<keyword evidence="1" id="KW-0175">Coiled coil</keyword>
<organism evidence="2 3">
    <name type="scientific">Rhodamnia argentea</name>
    <dbReference type="NCBI Taxonomy" id="178133"/>
    <lineage>
        <taxon>Eukaryota</taxon>
        <taxon>Viridiplantae</taxon>
        <taxon>Streptophyta</taxon>
        <taxon>Embryophyta</taxon>
        <taxon>Tracheophyta</taxon>
        <taxon>Spermatophyta</taxon>
        <taxon>Magnoliopsida</taxon>
        <taxon>eudicotyledons</taxon>
        <taxon>Gunneridae</taxon>
        <taxon>Pentapetalae</taxon>
        <taxon>rosids</taxon>
        <taxon>malvids</taxon>
        <taxon>Myrtales</taxon>
        <taxon>Myrtaceae</taxon>
        <taxon>Myrtoideae</taxon>
        <taxon>Myrteae</taxon>
        <taxon>Australasian group</taxon>
        <taxon>Rhodamnia</taxon>
    </lineage>
</organism>
<sequence length="284" mass="32632">MEWPQPPPNRRHSLDSWTSSARLKPAAMAATSDSETGTLLSTFDQIYEDFERGVAEIQSLRLSCDAEVRKREALEISCDGLKQDNERLTKLYSSCMNNLADQLESRTKCQRLEEEIKRLIDEHHRKAIEQIGCIELLQQDYTTKVEALETQIRGFQTEKASHETTINQLCHELTTHKIHIQALASRLEQLHFDLDSKYQLEIRDLKDCLLLEQEEKKDLIKKLHNLEKECASAVASLLFFFSSTIDLSFLPVLDYPKYPVSAYNQNKVCSRATRFSYKSAGGNT</sequence>
<dbReference type="GeneID" id="115744550"/>
<evidence type="ECO:0000313" key="3">
    <source>
        <dbReference type="RefSeq" id="XP_048134114.1"/>
    </source>
</evidence>
<accession>A0ABM3HBY5</accession>
<name>A0ABM3HBY5_9MYRT</name>
<reference evidence="3" key="1">
    <citation type="submission" date="2025-08" db="UniProtKB">
        <authorList>
            <consortium name="RefSeq"/>
        </authorList>
    </citation>
    <scope>IDENTIFICATION</scope>
    <source>
        <tissue evidence="3">Leaf</tissue>
    </source>
</reference>
<feature type="coiled-coil region" evidence="1">
    <location>
        <begin position="209"/>
        <end position="236"/>
    </location>
</feature>
<keyword evidence="2" id="KW-1185">Reference proteome</keyword>
<dbReference type="Proteomes" id="UP000827889">
    <property type="component" value="Chromosome 4"/>
</dbReference>
<evidence type="ECO:0000256" key="1">
    <source>
        <dbReference type="SAM" id="Coils"/>
    </source>
</evidence>
<protein>
    <submittedName>
        <fullName evidence="3">Protein At-4/1 isoform X1</fullName>
    </submittedName>
</protein>
<evidence type="ECO:0000313" key="2">
    <source>
        <dbReference type="Proteomes" id="UP000827889"/>
    </source>
</evidence>
<feature type="coiled-coil region" evidence="1">
    <location>
        <begin position="71"/>
        <end position="165"/>
    </location>
</feature>
<proteinExistence type="predicted"/>
<gene>
    <name evidence="3" type="primary">LOC115744550</name>
</gene>
<dbReference type="RefSeq" id="XP_048134114.1">
    <property type="nucleotide sequence ID" value="XM_048278157.1"/>
</dbReference>